<sequence length="136" mass="15366">MNGAMHEGHDASVEEEAPVTVDATTEADNVTYIRGKGDIGVVDFTKVCDADDVKKFRFADNELAYAFYNTYGLVVGFSVEGWLEKPPLTVYKVCKYYSEDNRWESWRKGMMLVIRSLVGRLNKQQALVVKMVDILS</sequence>
<dbReference type="Proteomes" id="UP001372338">
    <property type="component" value="Unassembled WGS sequence"/>
</dbReference>
<comment type="caution">
    <text evidence="1">The sequence shown here is derived from an EMBL/GenBank/DDBJ whole genome shotgun (WGS) entry which is preliminary data.</text>
</comment>
<accession>A0AAN9F313</accession>
<keyword evidence="2" id="KW-1185">Reference proteome</keyword>
<gene>
    <name evidence="1" type="ORF">RIF29_21460</name>
</gene>
<organism evidence="1 2">
    <name type="scientific">Crotalaria pallida</name>
    <name type="common">Smooth rattlebox</name>
    <name type="synonym">Crotalaria striata</name>
    <dbReference type="NCBI Taxonomy" id="3830"/>
    <lineage>
        <taxon>Eukaryota</taxon>
        <taxon>Viridiplantae</taxon>
        <taxon>Streptophyta</taxon>
        <taxon>Embryophyta</taxon>
        <taxon>Tracheophyta</taxon>
        <taxon>Spermatophyta</taxon>
        <taxon>Magnoliopsida</taxon>
        <taxon>eudicotyledons</taxon>
        <taxon>Gunneridae</taxon>
        <taxon>Pentapetalae</taxon>
        <taxon>rosids</taxon>
        <taxon>fabids</taxon>
        <taxon>Fabales</taxon>
        <taxon>Fabaceae</taxon>
        <taxon>Papilionoideae</taxon>
        <taxon>50 kb inversion clade</taxon>
        <taxon>genistoids sensu lato</taxon>
        <taxon>core genistoids</taxon>
        <taxon>Crotalarieae</taxon>
        <taxon>Crotalaria</taxon>
    </lineage>
</organism>
<reference evidence="1 2" key="1">
    <citation type="submission" date="2024-01" db="EMBL/GenBank/DDBJ databases">
        <title>The genomes of 5 underutilized Papilionoideae crops provide insights into root nodulation and disease resistanc.</title>
        <authorList>
            <person name="Yuan L."/>
        </authorList>
    </citation>
    <scope>NUCLEOTIDE SEQUENCE [LARGE SCALE GENOMIC DNA]</scope>
    <source>
        <strain evidence="1">ZHUSHIDOU_FW_LH</strain>
        <tissue evidence="1">Leaf</tissue>
    </source>
</reference>
<evidence type="ECO:0000313" key="2">
    <source>
        <dbReference type="Proteomes" id="UP001372338"/>
    </source>
</evidence>
<dbReference type="EMBL" id="JAYWIO010000004">
    <property type="protein sequence ID" value="KAK7268752.1"/>
    <property type="molecule type" value="Genomic_DNA"/>
</dbReference>
<name>A0AAN9F313_CROPI</name>
<evidence type="ECO:0000313" key="1">
    <source>
        <dbReference type="EMBL" id="KAK7268752.1"/>
    </source>
</evidence>
<dbReference type="AlphaFoldDB" id="A0AAN9F313"/>
<proteinExistence type="predicted"/>
<protein>
    <submittedName>
        <fullName evidence="1">Uncharacterized protein</fullName>
    </submittedName>
</protein>